<name>A0A3B0TYU5_9ZZZZ</name>
<evidence type="ECO:0000256" key="1">
    <source>
        <dbReference type="SAM" id="Phobius"/>
    </source>
</evidence>
<reference evidence="2" key="1">
    <citation type="submission" date="2018-06" db="EMBL/GenBank/DDBJ databases">
        <authorList>
            <person name="Zhirakovskaya E."/>
        </authorList>
    </citation>
    <scope>NUCLEOTIDE SEQUENCE</scope>
</reference>
<sequence>MTHTDTITKIIVPIVAASISGILVWYVTPNWELSAREHGWVPIAEWKQAATKNGWILKEDCPANPVKLHIIGPGDKSSIKFEKGYGADSQRRLLKTDLIVETSKSVESSEIGFILNSKNSKGYRVVFPTKLLGDNGNTLRTITFNLPFAPEDGEELQIWSIYVDDKETISSTYSSYEQISKSKYVLSISEPISVKLVAE</sequence>
<dbReference type="EMBL" id="UOEN01000369">
    <property type="protein sequence ID" value="VAW17329.1"/>
    <property type="molecule type" value="Genomic_DNA"/>
</dbReference>
<dbReference type="AlphaFoldDB" id="A0A3B0TYU5"/>
<gene>
    <name evidence="2" type="ORF">MNBD_BACTEROID05-729</name>
</gene>
<keyword evidence="1" id="KW-0812">Transmembrane</keyword>
<keyword evidence="1" id="KW-1133">Transmembrane helix</keyword>
<evidence type="ECO:0000313" key="2">
    <source>
        <dbReference type="EMBL" id="VAW17329.1"/>
    </source>
</evidence>
<organism evidence="2">
    <name type="scientific">hydrothermal vent metagenome</name>
    <dbReference type="NCBI Taxonomy" id="652676"/>
    <lineage>
        <taxon>unclassified sequences</taxon>
        <taxon>metagenomes</taxon>
        <taxon>ecological metagenomes</taxon>
    </lineage>
</organism>
<feature type="transmembrane region" description="Helical" evidence="1">
    <location>
        <begin position="6"/>
        <end position="27"/>
    </location>
</feature>
<protein>
    <submittedName>
        <fullName evidence="2">Uncharacterized protein</fullName>
    </submittedName>
</protein>
<proteinExistence type="predicted"/>
<accession>A0A3B0TYU5</accession>
<keyword evidence="1" id="KW-0472">Membrane</keyword>